<comment type="caution">
    <text evidence="2">The sequence shown here is derived from an EMBL/GenBank/DDBJ whole genome shotgun (WGS) entry which is preliminary data.</text>
</comment>
<feature type="region of interest" description="Disordered" evidence="1">
    <location>
        <begin position="1"/>
        <end position="36"/>
    </location>
</feature>
<proteinExistence type="predicted"/>
<gene>
    <name evidence="2" type="ORF">K1J50_02215</name>
</gene>
<dbReference type="RefSeq" id="WP_220115800.1">
    <property type="nucleotide sequence ID" value="NZ_JAHZUY010000003.1"/>
</dbReference>
<dbReference type="Proteomes" id="UP001519924">
    <property type="component" value="Unassembled WGS sequence"/>
</dbReference>
<evidence type="ECO:0000256" key="1">
    <source>
        <dbReference type="SAM" id="MobiDB-lite"/>
    </source>
</evidence>
<keyword evidence="3" id="KW-1185">Reference proteome</keyword>
<dbReference type="EMBL" id="JAHZUY010000003">
    <property type="protein sequence ID" value="MBW8268293.1"/>
    <property type="molecule type" value="Genomic_DNA"/>
</dbReference>
<reference evidence="2 3" key="1">
    <citation type="submission" date="2021-08" db="EMBL/GenBank/DDBJ databases">
        <title>Caldovatus sediminis gen. nov., sp. nov., a moderately thermophilic bacterium isolated from a hot spring.</title>
        <authorList>
            <person name="Hu C.-J."/>
            <person name="Li W.-J."/>
            <person name="Xian W.-D."/>
        </authorList>
    </citation>
    <scope>NUCLEOTIDE SEQUENCE [LARGE SCALE GENOMIC DNA]</scope>
    <source>
        <strain evidence="2 3">SYSU G05006</strain>
    </source>
</reference>
<organism evidence="2 3">
    <name type="scientific">Caldovatus aquaticus</name>
    <dbReference type="NCBI Taxonomy" id="2865671"/>
    <lineage>
        <taxon>Bacteria</taxon>
        <taxon>Pseudomonadati</taxon>
        <taxon>Pseudomonadota</taxon>
        <taxon>Alphaproteobacteria</taxon>
        <taxon>Acetobacterales</taxon>
        <taxon>Roseomonadaceae</taxon>
        <taxon>Caldovatus</taxon>
    </lineage>
</organism>
<sequence>MSMRRMFGIKAPRMPAPSQEELQAQQEQRAELERQRRLAAEEEARLAAEREREEQLRAANRVGARSLLSGDWQGFRRGGDLGAA</sequence>
<protein>
    <submittedName>
        <fullName evidence="2">Uncharacterized protein</fullName>
    </submittedName>
</protein>
<evidence type="ECO:0000313" key="3">
    <source>
        <dbReference type="Proteomes" id="UP001519924"/>
    </source>
</evidence>
<name>A0ABS7EY58_9PROT</name>
<accession>A0ABS7EY58</accession>
<evidence type="ECO:0000313" key="2">
    <source>
        <dbReference type="EMBL" id="MBW8268293.1"/>
    </source>
</evidence>